<dbReference type="CDD" id="cd07324">
    <property type="entry name" value="M48C_Oma1-like"/>
    <property type="match status" value="1"/>
</dbReference>
<dbReference type="EMBL" id="CP035467">
    <property type="protein sequence ID" value="QCW81904.1"/>
    <property type="molecule type" value="Genomic_DNA"/>
</dbReference>
<evidence type="ECO:0000256" key="3">
    <source>
        <dbReference type="ARBA" id="ARBA00022723"/>
    </source>
</evidence>
<evidence type="ECO:0000313" key="8">
    <source>
        <dbReference type="EMBL" id="QCW81904.1"/>
    </source>
</evidence>
<dbReference type="GO" id="GO:0016020">
    <property type="term" value="C:membrane"/>
    <property type="evidence" value="ECO:0007669"/>
    <property type="project" value="TreeGrafter"/>
</dbReference>
<dbReference type="InterPro" id="IPR001915">
    <property type="entry name" value="Peptidase_M48"/>
</dbReference>
<keyword evidence="5" id="KW-0862">Zinc</keyword>
<keyword evidence="9" id="KW-1185">Reference proteome</keyword>
<protein>
    <recommendedName>
        <fullName evidence="7">Peptidase M48 domain-containing protein</fullName>
    </recommendedName>
</protein>
<evidence type="ECO:0000256" key="5">
    <source>
        <dbReference type="ARBA" id="ARBA00022833"/>
    </source>
</evidence>
<gene>
    <name evidence="8" type="ORF">EQU24_06290</name>
</gene>
<evidence type="ECO:0000256" key="1">
    <source>
        <dbReference type="ARBA" id="ARBA00001947"/>
    </source>
</evidence>
<dbReference type="GO" id="GO:0051603">
    <property type="term" value="P:proteolysis involved in protein catabolic process"/>
    <property type="evidence" value="ECO:0007669"/>
    <property type="project" value="TreeGrafter"/>
</dbReference>
<keyword evidence="3" id="KW-0479">Metal-binding</keyword>
<feature type="domain" description="Peptidase M48" evidence="7">
    <location>
        <begin position="79"/>
        <end position="308"/>
    </location>
</feature>
<dbReference type="Proteomes" id="UP000305881">
    <property type="component" value="Chromosome"/>
</dbReference>
<keyword evidence="2" id="KW-0645">Protease</keyword>
<dbReference type="Pfam" id="PF01435">
    <property type="entry name" value="Peptidase_M48"/>
    <property type="match status" value="1"/>
</dbReference>
<dbReference type="PROSITE" id="PS51257">
    <property type="entry name" value="PROKAR_LIPOPROTEIN"/>
    <property type="match status" value="1"/>
</dbReference>
<accession>A0A4P9UL08</accession>
<dbReference type="RefSeq" id="WP_017840302.1">
    <property type="nucleotide sequence ID" value="NZ_CP035467.1"/>
</dbReference>
<evidence type="ECO:0000256" key="4">
    <source>
        <dbReference type="ARBA" id="ARBA00022801"/>
    </source>
</evidence>
<evidence type="ECO:0000256" key="6">
    <source>
        <dbReference type="ARBA" id="ARBA00023049"/>
    </source>
</evidence>
<dbReference type="AlphaFoldDB" id="A0A4P9UL08"/>
<reference evidence="9" key="1">
    <citation type="journal article" date="2019" name="J. Bacteriol.">
        <title>A Mutagenic Screen Identifies a TonB-Dependent Receptor Required for the Lanthanide Metal Switch in the Type I Methanotroph 'Methylotuvimicrobium buryatense' 5GB1C.</title>
        <authorList>
            <person name="Groom J.D."/>
            <person name="Ford S.M."/>
            <person name="Pesesky M.W."/>
            <person name="Lidstrom M.E."/>
        </authorList>
    </citation>
    <scope>NUCLEOTIDE SEQUENCE [LARGE SCALE GENOMIC DNA]</scope>
    <source>
        <strain evidence="9">5GB1C</strain>
    </source>
</reference>
<dbReference type="InterPro" id="IPR051156">
    <property type="entry name" value="Mito/Outer_Membr_Metalloprot"/>
</dbReference>
<dbReference type="GO" id="GO:0004222">
    <property type="term" value="F:metalloendopeptidase activity"/>
    <property type="evidence" value="ECO:0007669"/>
    <property type="project" value="InterPro"/>
</dbReference>
<keyword evidence="4" id="KW-0378">Hydrolase</keyword>
<dbReference type="PANTHER" id="PTHR22726:SF1">
    <property type="entry name" value="METALLOENDOPEPTIDASE OMA1, MITOCHONDRIAL"/>
    <property type="match status" value="1"/>
</dbReference>
<evidence type="ECO:0000313" key="9">
    <source>
        <dbReference type="Proteomes" id="UP000305881"/>
    </source>
</evidence>
<dbReference type="STRING" id="675511.GCA_000341735_01757"/>
<dbReference type="Gene3D" id="3.30.2010.10">
    <property type="entry name" value="Metalloproteases ('zincins'), catalytic domain"/>
    <property type="match status" value="1"/>
</dbReference>
<dbReference type="PANTHER" id="PTHR22726">
    <property type="entry name" value="METALLOENDOPEPTIDASE OMA1"/>
    <property type="match status" value="1"/>
</dbReference>
<name>A0A4P9UL08_METBY</name>
<proteinExistence type="predicted"/>
<organism evidence="8 9">
    <name type="scientific">Methylotuvimicrobium buryatense</name>
    <name type="common">Methylomicrobium buryatense</name>
    <dbReference type="NCBI Taxonomy" id="95641"/>
    <lineage>
        <taxon>Bacteria</taxon>
        <taxon>Pseudomonadati</taxon>
        <taxon>Pseudomonadota</taxon>
        <taxon>Gammaproteobacteria</taxon>
        <taxon>Methylococcales</taxon>
        <taxon>Methylococcaceae</taxon>
        <taxon>Methylotuvimicrobium</taxon>
    </lineage>
</organism>
<evidence type="ECO:0000259" key="7">
    <source>
        <dbReference type="Pfam" id="PF01435"/>
    </source>
</evidence>
<dbReference type="OrthoDB" id="9810445at2"/>
<sequence>MARVNTNSPLKRAIKSFVIGIALLSSGCSTFTARLSDADQSPLLPPGTVKGLSRDAPNPEKGLNFRRAYFGIARQAELDAYLNEILARLQKAYTDIPEPAHVFVVPDSSYSANATEDGAIFVPFGILLDIESEDELAALLAHEYSHVLLGHHITGNAEEIWNYIHGLTNLALRTQLIAQKTLPLLANEAALEMIQSAAIPVLDRSQEDDADKLGTDLLIAAGYNSIGMYELLGRMKRWDELNEEQKKSRESLLEMASDSFKIDSKRMEVDFTPMITGVSESILEARDWLRKKHYDTKERQDTIRDYIKTVHSGAPRPEKRITQWVGVKNSPSVKSFLDGLALMRDLNRSLVKLNAPTVTKLVDKMMTTQAGNVPYLHYSAFKAYKSVGLNAEAIAVLKKDELSPDSLLPQHMELIAIAEKKSADEGLKSALSANQVLGEPPQLMPKLIHLYKKTGNKVAMTGWHAKCVATGVNALMNECDKQAH</sequence>
<keyword evidence="6" id="KW-0482">Metalloprotease</keyword>
<comment type="cofactor">
    <cofactor evidence="1">
        <name>Zn(2+)</name>
        <dbReference type="ChEBI" id="CHEBI:29105"/>
    </cofactor>
</comment>
<dbReference type="GO" id="GO:0046872">
    <property type="term" value="F:metal ion binding"/>
    <property type="evidence" value="ECO:0007669"/>
    <property type="project" value="UniProtKB-KW"/>
</dbReference>
<dbReference type="KEGG" id="mbur:EQU24_06290"/>
<evidence type="ECO:0000256" key="2">
    <source>
        <dbReference type="ARBA" id="ARBA00022670"/>
    </source>
</evidence>